<dbReference type="RefSeq" id="WP_057777982.1">
    <property type="nucleotide sequence ID" value="NZ_AYYY01000014.1"/>
</dbReference>
<dbReference type="STRING" id="1423813.FC26_GL001064"/>
<organism evidence="2 3">
    <name type="scientific">Paucilactobacillus vaccinostercus DSM 20634</name>
    <dbReference type="NCBI Taxonomy" id="1423813"/>
    <lineage>
        <taxon>Bacteria</taxon>
        <taxon>Bacillati</taxon>
        <taxon>Bacillota</taxon>
        <taxon>Bacilli</taxon>
        <taxon>Lactobacillales</taxon>
        <taxon>Lactobacillaceae</taxon>
        <taxon>Paucilactobacillus</taxon>
    </lineage>
</organism>
<feature type="domain" description="HTH marR-type" evidence="1">
    <location>
        <begin position="1"/>
        <end position="141"/>
    </location>
</feature>
<dbReference type="InterPro" id="IPR036390">
    <property type="entry name" value="WH_DNA-bd_sf"/>
</dbReference>
<dbReference type="SUPFAM" id="SSF46785">
    <property type="entry name" value="Winged helix' DNA-binding domain"/>
    <property type="match status" value="1"/>
</dbReference>
<accession>A0A0R2A8T2</accession>
<dbReference type="PRINTS" id="PR00598">
    <property type="entry name" value="HTHMARR"/>
</dbReference>
<evidence type="ECO:0000313" key="3">
    <source>
        <dbReference type="Proteomes" id="UP000051733"/>
    </source>
</evidence>
<keyword evidence="3" id="KW-1185">Reference proteome</keyword>
<dbReference type="Proteomes" id="UP000051733">
    <property type="component" value="Unassembled WGS sequence"/>
</dbReference>
<evidence type="ECO:0000259" key="1">
    <source>
        <dbReference type="PROSITE" id="PS50995"/>
    </source>
</evidence>
<dbReference type="SMART" id="SM00347">
    <property type="entry name" value="HTH_MARR"/>
    <property type="match status" value="1"/>
</dbReference>
<dbReference type="Gene3D" id="1.10.10.10">
    <property type="entry name" value="Winged helix-like DNA-binding domain superfamily/Winged helix DNA-binding domain"/>
    <property type="match status" value="1"/>
</dbReference>
<dbReference type="EMBL" id="AYYY01000014">
    <property type="protein sequence ID" value="KRM61988.1"/>
    <property type="molecule type" value="Genomic_DNA"/>
</dbReference>
<proteinExistence type="predicted"/>
<dbReference type="AlphaFoldDB" id="A0A0R2A8T2"/>
<dbReference type="Pfam" id="PF12802">
    <property type="entry name" value="MarR_2"/>
    <property type="match status" value="1"/>
</dbReference>
<dbReference type="InterPro" id="IPR039422">
    <property type="entry name" value="MarR/SlyA-like"/>
</dbReference>
<dbReference type="PATRIC" id="fig|1423813.3.peg.1085"/>
<dbReference type="PANTHER" id="PTHR33164">
    <property type="entry name" value="TRANSCRIPTIONAL REGULATOR, MARR FAMILY"/>
    <property type="match status" value="1"/>
</dbReference>
<evidence type="ECO:0000313" key="2">
    <source>
        <dbReference type="EMBL" id="KRM61988.1"/>
    </source>
</evidence>
<dbReference type="OrthoDB" id="9799368at2"/>
<dbReference type="InterPro" id="IPR036388">
    <property type="entry name" value="WH-like_DNA-bd_sf"/>
</dbReference>
<dbReference type="GO" id="GO:0003700">
    <property type="term" value="F:DNA-binding transcription factor activity"/>
    <property type="evidence" value="ECO:0007669"/>
    <property type="project" value="InterPro"/>
</dbReference>
<dbReference type="InterPro" id="IPR000835">
    <property type="entry name" value="HTH_MarR-typ"/>
</dbReference>
<name>A0A0R2A8T2_9LACO</name>
<comment type="caution">
    <text evidence="2">The sequence shown here is derived from an EMBL/GenBank/DDBJ whole genome shotgun (WGS) entry which is preliminary data.</text>
</comment>
<sequence length="161" mass="18658">MEDERQLFDAFINSYLFSLKYLQDFLSAPAEKYGVSFDQFLIMHEINQAHDNITLMELSKAHQVSRSAISRQISGLLAANYVAQQTDLDDRRRRILKLTTQGRQVEDTLFKEGLKKAQSTLNVFGADKLAHTLKFINDFTDEIMVKDNDQLFEKNKHKNLI</sequence>
<dbReference type="PANTHER" id="PTHR33164:SF57">
    <property type="entry name" value="MARR-FAMILY TRANSCRIPTIONAL REGULATOR"/>
    <property type="match status" value="1"/>
</dbReference>
<reference evidence="2 3" key="1">
    <citation type="journal article" date="2015" name="Genome Announc.">
        <title>Expanding the biotechnology potential of lactobacilli through comparative genomics of 213 strains and associated genera.</title>
        <authorList>
            <person name="Sun Z."/>
            <person name="Harris H.M."/>
            <person name="McCann A."/>
            <person name="Guo C."/>
            <person name="Argimon S."/>
            <person name="Zhang W."/>
            <person name="Yang X."/>
            <person name="Jeffery I.B."/>
            <person name="Cooney J.C."/>
            <person name="Kagawa T.F."/>
            <person name="Liu W."/>
            <person name="Song Y."/>
            <person name="Salvetti E."/>
            <person name="Wrobel A."/>
            <person name="Rasinkangas P."/>
            <person name="Parkhill J."/>
            <person name="Rea M.C."/>
            <person name="O'Sullivan O."/>
            <person name="Ritari J."/>
            <person name="Douillard F.P."/>
            <person name="Paul Ross R."/>
            <person name="Yang R."/>
            <person name="Briner A.E."/>
            <person name="Felis G.E."/>
            <person name="de Vos W.M."/>
            <person name="Barrangou R."/>
            <person name="Klaenhammer T.R."/>
            <person name="Caufield P.W."/>
            <person name="Cui Y."/>
            <person name="Zhang H."/>
            <person name="O'Toole P.W."/>
        </authorList>
    </citation>
    <scope>NUCLEOTIDE SEQUENCE [LARGE SCALE GENOMIC DNA]</scope>
    <source>
        <strain evidence="2 3">DSM 20634</strain>
    </source>
</reference>
<gene>
    <name evidence="2" type="ORF">FC26_GL001064</name>
</gene>
<protein>
    <submittedName>
        <fullName evidence="2">MarR family transcriptional regulator</fullName>
    </submittedName>
</protein>
<dbReference type="PROSITE" id="PS50995">
    <property type="entry name" value="HTH_MARR_2"/>
    <property type="match status" value="1"/>
</dbReference>
<dbReference type="GO" id="GO:0006950">
    <property type="term" value="P:response to stress"/>
    <property type="evidence" value="ECO:0007669"/>
    <property type="project" value="TreeGrafter"/>
</dbReference>